<dbReference type="EMBL" id="CP096983">
    <property type="protein sequence ID" value="URZ11472.1"/>
    <property type="molecule type" value="Genomic_DNA"/>
</dbReference>
<organism evidence="1 2">
    <name type="scientific">Clostridium felsineum</name>
    <dbReference type="NCBI Taxonomy" id="36839"/>
    <lineage>
        <taxon>Bacteria</taxon>
        <taxon>Bacillati</taxon>
        <taxon>Bacillota</taxon>
        <taxon>Clostridia</taxon>
        <taxon>Eubacteriales</taxon>
        <taxon>Clostridiaceae</taxon>
        <taxon>Clostridium</taxon>
    </lineage>
</organism>
<gene>
    <name evidence="1" type="ORF">CROST_021890</name>
</gene>
<dbReference type="AlphaFoldDB" id="A0A1S8MDN4"/>
<keyword evidence="2" id="KW-1185">Reference proteome</keyword>
<reference evidence="1 2" key="1">
    <citation type="submission" date="2022-04" db="EMBL/GenBank/DDBJ databases">
        <title>Genome sequence of C. roseum typestrain.</title>
        <authorList>
            <person name="Poehlein A."/>
            <person name="Schoch T."/>
            <person name="Duerre P."/>
            <person name="Daniel R."/>
        </authorList>
    </citation>
    <scope>NUCLEOTIDE SEQUENCE [LARGE SCALE GENOMIC DNA]</scope>
    <source>
        <strain evidence="1 2">DSM 7320</strain>
    </source>
</reference>
<accession>A0A1S8MDN4</accession>
<dbReference type="Proteomes" id="UP000190951">
    <property type="component" value="Chromosome"/>
</dbReference>
<protein>
    <submittedName>
        <fullName evidence="1">Uncharacterized protein</fullName>
    </submittedName>
</protein>
<evidence type="ECO:0000313" key="1">
    <source>
        <dbReference type="EMBL" id="URZ11472.1"/>
    </source>
</evidence>
<proteinExistence type="predicted"/>
<dbReference type="KEGG" id="crw:CROST_021890"/>
<dbReference type="RefSeq" id="WP_077832785.1">
    <property type="nucleotide sequence ID" value="NZ_CP096983.1"/>
</dbReference>
<dbReference type="STRING" id="84029.CROST_36050"/>
<evidence type="ECO:0000313" key="2">
    <source>
        <dbReference type="Proteomes" id="UP000190951"/>
    </source>
</evidence>
<sequence length="86" mass="9982">MWIRSQDKRILVNANSINLNYANSDEILGYVNSERVGNPLGRYETEKRALEVLDEIQVQIQSCVSFDKMQGPTRTFMQPVYQMPEN</sequence>
<name>A0A1S8MDN4_9CLOT</name>